<dbReference type="InterPro" id="IPR046457">
    <property type="entry name" value="PMI_typeI_cat"/>
</dbReference>
<feature type="active site" evidence="6">
    <location>
        <position position="191"/>
    </location>
</feature>
<dbReference type="AlphaFoldDB" id="A0AA46AI46"/>
<evidence type="ECO:0000256" key="2">
    <source>
        <dbReference type="ARBA" id="ARBA00022833"/>
    </source>
</evidence>
<evidence type="ECO:0000256" key="5">
    <source>
        <dbReference type="PIRSR" id="PIRSR036894-1"/>
    </source>
</evidence>
<dbReference type="InterPro" id="IPR051804">
    <property type="entry name" value="Carb_Metab_Reg_Kinase/Isom"/>
</dbReference>
<keyword evidence="10" id="KW-1185">Reference proteome</keyword>
<accession>A0AA46AI46</accession>
<dbReference type="Pfam" id="PF21621">
    <property type="entry name" value="MPI_cupin_dom"/>
    <property type="match status" value="1"/>
</dbReference>
<dbReference type="InterPro" id="IPR014710">
    <property type="entry name" value="RmlC-like_jellyroll"/>
</dbReference>
<dbReference type="InterPro" id="IPR049071">
    <property type="entry name" value="MPI_cupin_dom"/>
</dbReference>
<dbReference type="GO" id="GO:0004476">
    <property type="term" value="F:mannose-6-phosphate isomerase activity"/>
    <property type="evidence" value="ECO:0007669"/>
    <property type="project" value="InterPro"/>
</dbReference>
<keyword evidence="9" id="KW-0413">Isomerase</keyword>
<evidence type="ECO:0000313" key="10">
    <source>
        <dbReference type="Proteomes" id="UP001158066"/>
    </source>
</evidence>
<dbReference type="Proteomes" id="UP001158066">
    <property type="component" value="Unassembled WGS sequence"/>
</dbReference>
<dbReference type="InterPro" id="IPR011051">
    <property type="entry name" value="RmlC_Cupin_sf"/>
</dbReference>
<comment type="caution">
    <text evidence="9">The sequence shown here is derived from an EMBL/GenBank/DDBJ whole genome shotgun (WGS) entry which is preliminary data.</text>
</comment>
<dbReference type="GO" id="GO:0008270">
    <property type="term" value="F:zinc ion binding"/>
    <property type="evidence" value="ECO:0007669"/>
    <property type="project" value="InterPro"/>
</dbReference>
<feature type="binding site" evidence="5">
    <location>
        <position position="171"/>
    </location>
    <ligand>
        <name>Zn(2+)</name>
        <dbReference type="ChEBI" id="CHEBI:29105"/>
    </ligand>
</feature>
<evidence type="ECO:0000256" key="3">
    <source>
        <dbReference type="ARBA" id="ARBA00029741"/>
    </source>
</evidence>
<keyword evidence="1 5" id="KW-0479">Metal-binding</keyword>
<evidence type="ECO:0000313" key="9">
    <source>
        <dbReference type="EMBL" id="SMP45615.1"/>
    </source>
</evidence>
<organism evidence="9 10">
    <name type="scientific">Anoxynatronum buryatiense</name>
    <dbReference type="NCBI Taxonomy" id="489973"/>
    <lineage>
        <taxon>Bacteria</taxon>
        <taxon>Bacillati</taxon>
        <taxon>Bacillota</taxon>
        <taxon>Clostridia</taxon>
        <taxon>Eubacteriales</taxon>
        <taxon>Clostridiaceae</taxon>
        <taxon>Anoxynatronum</taxon>
    </lineage>
</organism>
<dbReference type="PIRSF" id="PIRSF036894">
    <property type="entry name" value="PMI_Firm_short"/>
    <property type="match status" value="1"/>
</dbReference>
<dbReference type="EMBL" id="FXUF01000002">
    <property type="protein sequence ID" value="SMP45615.1"/>
    <property type="molecule type" value="Genomic_DNA"/>
</dbReference>
<dbReference type="Pfam" id="PF20511">
    <property type="entry name" value="PMI_typeI_cat"/>
    <property type="match status" value="1"/>
</dbReference>
<evidence type="ECO:0000256" key="6">
    <source>
        <dbReference type="PIRSR" id="PIRSR036894-2"/>
    </source>
</evidence>
<dbReference type="Gene3D" id="2.60.120.10">
    <property type="entry name" value="Jelly Rolls"/>
    <property type="match status" value="2"/>
</dbReference>
<dbReference type="PANTHER" id="PTHR42742">
    <property type="entry name" value="TRANSCRIPTIONAL REPRESSOR MPRA"/>
    <property type="match status" value="1"/>
</dbReference>
<proteinExistence type="predicted"/>
<feature type="binding site" evidence="5">
    <location>
        <position position="114"/>
    </location>
    <ligand>
        <name>Zn(2+)</name>
        <dbReference type="ChEBI" id="CHEBI:29105"/>
    </ligand>
</feature>
<dbReference type="GO" id="GO:0005975">
    <property type="term" value="P:carbohydrate metabolic process"/>
    <property type="evidence" value="ECO:0007669"/>
    <property type="project" value="InterPro"/>
</dbReference>
<dbReference type="RefSeq" id="WP_283408228.1">
    <property type="nucleotide sequence ID" value="NZ_FXUF01000002.1"/>
</dbReference>
<dbReference type="InterPro" id="IPR014628">
    <property type="entry name" value="Man6P_isomerase_Firm_short"/>
</dbReference>
<evidence type="ECO:0000259" key="8">
    <source>
        <dbReference type="Pfam" id="PF21621"/>
    </source>
</evidence>
<feature type="domain" description="Mannose-6-phosphate isomerase cupin" evidence="8">
    <location>
        <begin position="231"/>
        <end position="309"/>
    </location>
</feature>
<reference evidence="9" key="1">
    <citation type="submission" date="2017-05" db="EMBL/GenBank/DDBJ databases">
        <authorList>
            <person name="Varghese N."/>
            <person name="Submissions S."/>
        </authorList>
    </citation>
    <scope>NUCLEOTIDE SEQUENCE</scope>
    <source>
        <strain evidence="9">Su22</strain>
    </source>
</reference>
<dbReference type="SUPFAM" id="SSF51182">
    <property type="entry name" value="RmlC-like cupins"/>
    <property type="match status" value="1"/>
</dbReference>
<name>A0AA46AI46_9CLOT</name>
<keyword evidence="2 5" id="KW-0862">Zinc</keyword>
<evidence type="ECO:0000259" key="7">
    <source>
        <dbReference type="Pfam" id="PF20511"/>
    </source>
</evidence>
<comment type="cofactor">
    <cofactor evidence="5">
        <name>Zn(2+)</name>
        <dbReference type="ChEBI" id="CHEBI:29105"/>
    </cofactor>
    <text evidence="5">Binds 1 zinc ion per subunit.</text>
</comment>
<feature type="domain" description="Phosphomannose isomerase type I catalytic" evidence="7">
    <location>
        <begin position="11"/>
        <end position="103"/>
    </location>
</feature>
<dbReference type="PANTHER" id="PTHR42742:SF3">
    <property type="entry name" value="FRUCTOKINASE"/>
    <property type="match status" value="1"/>
</dbReference>
<sequence>MQPLSFNHLYFEKIWGGRELVSFRDDLPTGSIGESWDIASHPNGTSTVLDGPFQGKSLSKLYGEKRADIFGVSMTHGRFPLLLKLINTTQALSVQVHPRDDYALVNENDLGKAEAWYVMKASPEAYLIVGTGEIDQKGFQQALDENRVEEILHRVPVKEGDVFYIQAGLLHAIGPGLIIYEIQQNSDTTYRFYDYGRPRELHVEKAMEVIDFQLEGNRVEGVGQKIPGGRKTQLVQCPYFLLEKYQVETRIEENSDPNRFFLFTVVKGTGTLSWTKGRKILKKGDSLLIPAALGSYSLEGGFELLKSYVPDPVAAES</sequence>
<dbReference type="CDD" id="cd07010">
    <property type="entry name" value="cupin_PMI_type_I_N_bac"/>
    <property type="match status" value="1"/>
</dbReference>
<protein>
    <recommendedName>
        <fullName evidence="3">Phosphohexomutase</fullName>
    </recommendedName>
    <alternativeName>
        <fullName evidence="4">Phosphomannose isomerase</fullName>
    </alternativeName>
</protein>
<evidence type="ECO:0000256" key="4">
    <source>
        <dbReference type="ARBA" id="ARBA00030762"/>
    </source>
</evidence>
<gene>
    <name evidence="9" type="ORF">SAMN06296020_102327</name>
</gene>
<evidence type="ECO:0000256" key="1">
    <source>
        <dbReference type="ARBA" id="ARBA00022723"/>
    </source>
</evidence>
<feature type="binding site" evidence="5">
    <location>
        <position position="97"/>
    </location>
    <ligand>
        <name>Zn(2+)</name>
        <dbReference type="ChEBI" id="CHEBI:29105"/>
    </ligand>
</feature>